<gene>
    <name evidence="1" type="ORF">FSB75_00555</name>
</gene>
<dbReference type="OrthoDB" id="223410at2"/>
<accession>A0A5B8UNZ9</accession>
<dbReference type="Proteomes" id="UP000321204">
    <property type="component" value="Chromosome"/>
</dbReference>
<dbReference type="SUPFAM" id="SSF50939">
    <property type="entry name" value="Sialidases"/>
    <property type="match status" value="1"/>
</dbReference>
<organism evidence="1 2">
    <name type="scientific">Flavisolibacter ginsenosidimutans</name>
    <dbReference type="NCBI Taxonomy" id="661481"/>
    <lineage>
        <taxon>Bacteria</taxon>
        <taxon>Pseudomonadati</taxon>
        <taxon>Bacteroidota</taxon>
        <taxon>Chitinophagia</taxon>
        <taxon>Chitinophagales</taxon>
        <taxon>Chitinophagaceae</taxon>
        <taxon>Flavisolibacter</taxon>
    </lineage>
</organism>
<reference evidence="1 2" key="1">
    <citation type="journal article" date="2015" name="Int. J. Syst. Evol. Microbiol.">
        <title>Flavisolibacter ginsenosidimutans sp. nov., with ginsenoside-converting activity isolated from soil used for cultivating ginseng.</title>
        <authorList>
            <person name="Zhao Y."/>
            <person name="Liu Q."/>
            <person name="Kang M.S."/>
            <person name="Jin F."/>
            <person name="Yu H."/>
            <person name="Im W.T."/>
        </authorList>
    </citation>
    <scope>NUCLEOTIDE SEQUENCE [LARGE SCALE GENOMIC DNA]</scope>
    <source>
        <strain evidence="1 2">Gsoil 636</strain>
    </source>
</reference>
<protein>
    <submittedName>
        <fullName evidence="1">Neuraminidase</fullName>
    </submittedName>
</protein>
<sequence length="427" mass="48377">MISSVVAVAQSGSDVTVFNVDNGWANNSVNTVVFRKNSLVSFKDTQFISFYDKDRYVVLGKRKLGEAKWILKKTVYQGHITDAHNCISIMIDGEGFLHMAWDHHNNPLRYCRSIAPGSLDLTDKMPMTGKAEDKVSYPEFHKLPNGDLLFFYRDGGSGNGNLVLNKYNLATKQWTQLQQNLIDGEGQRNAYWQACVDAKGTIHISWVWRESPDVASNHDMGYACSKDGGFTWKKSTGEKYSLPITQKSAEYAVHIPQNSELINQTSMTTDEEGRPFIATYWRDAGTTVPQYHIIYRAKKDWKVLPLNFRKTPFSLSGQGSKRIPVARPQLLVKGKGEKAKAVLLFRDEERGGKVSVATIDKIERNKCKLFDLTQTSVGSWEPTYDTELWKEKHVLNLFVQKVEQVDAEGVANMPPQPVQVLEWKPKF</sequence>
<dbReference type="KEGG" id="fgg:FSB75_00555"/>
<proteinExistence type="predicted"/>
<evidence type="ECO:0000313" key="2">
    <source>
        <dbReference type="Proteomes" id="UP000321204"/>
    </source>
</evidence>
<dbReference type="AlphaFoldDB" id="A0A5B8UNZ9"/>
<dbReference type="Pfam" id="PF15892">
    <property type="entry name" value="BNR_4"/>
    <property type="match status" value="1"/>
</dbReference>
<keyword evidence="2" id="KW-1185">Reference proteome</keyword>
<name>A0A5B8UNZ9_9BACT</name>
<dbReference type="InterPro" id="IPR036278">
    <property type="entry name" value="Sialidase_sf"/>
</dbReference>
<evidence type="ECO:0000313" key="1">
    <source>
        <dbReference type="EMBL" id="QEC58411.1"/>
    </source>
</evidence>
<dbReference type="EMBL" id="CP042433">
    <property type="protein sequence ID" value="QEC58411.1"/>
    <property type="molecule type" value="Genomic_DNA"/>
</dbReference>